<gene>
    <name evidence="6" type="ORF">SAMN02745716_2122</name>
</gene>
<keyword evidence="2" id="KW-0175">Coiled coil</keyword>
<dbReference type="PANTHER" id="PTHR21666:SF270">
    <property type="entry name" value="MUREIN HYDROLASE ACTIVATOR ENVC"/>
    <property type="match status" value="1"/>
</dbReference>
<organism evidence="6 7">
    <name type="scientific">Thermoleophilum album</name>
    <dbReference type="NCBI Taxonomy" id="29539"/>
    <lineage>
        <taxon>Bacteria</taxon>
        <taxon>Bacillati</taxon>
        <taxon>Actinomycetota</taxon>
        <taxon>Thermoleophilia</taxon>
        <taxon>Thermoleophilales</taxon>
        <taxon>Thermoleophilaceae</taxon>
        <taxon>Thermoleophilum</taxon>
    </lineage>
</organism>
<dbReference type="SUPFAM" id="SSF51261">
    <property type="entry name" value="Duplicated hybrid motif"/>
    <property type="match status" value="1"/>
</dbReference>
<dbReference type="Gene3D" id="6.10.250.3150">
    <property type="match status" value="1"/>
</dbReference>
<evidence type="ECO:0000256" key="2">
    <source>
        <dbReference type="SAM" id="Coils"/>
    </source>
</evidence>
<dbReference type="OrthoDB" id="5244067at2"/>
<evidence type="ECO:0000256" key="3">
    <source>
        <dbReference type="SAM" id="MobiDB-lite"/>
    </source>
</evidence>
<keyword evidence="1" id="KW-0732">Signal</keyword>
<protein>
    <submittedName>
        <fullName evidence="6">Murein DD-endopeptidase MepM and murein hydrolase activator NlpD, contain LysM domain</fullName>
    </submittedName>
</protein>
<name>A0A1H6G1A2_THEAL</name>
<dbReference type="InterPro" id="IPR016047">
    <property type="entry name" value="M23ase_b-sheet_dom"/>
</dbReference>
<dbReference type="STRING" id="29539.SAMN02745716_2122"/>
<keyword evidence="6" id="KW-0378">Hydrolase</keyword>
<keyword evidence="7" id="KW-1185">Reference proteome</keyword>
<dbReference type="EMBL" id="FNWJ01000003">
    <property type="protein sequence ID" value="SEH16238.1"/>
    <property type="molecule type" value="Genomic_DNA"/>
</dbReference>
<evidence type="ECO:0000313" key="6">
    <source>
        <dbReference type="EMBL" id="SEH16238.1"/>
    </source>
</evidence>
<dbReference type="InterPro" id="IPR057309">
    <property type="entry name" value="PcsB_CC"/>
</dbReference>
<dbReference type="InterPro" id="IPR050570">
    <property type="entry name" value="Cell_wall_metabolism_enzyme"/>
</dbReference>
<feature type="coiled-coil region" evidence="2">
    <location>
        <begin position="54"/>
        <end position="123"/>
    </location>
</feature>
<dbReference type="InterPro" id="IPR011055">
    <property type="entry name" value="Dup_hybrid_motif"/>
</dbReference>
<dbReference type="PANTHER" id="PTHR21666">
    <property type="entry name" value="PEPTIDASE-RELATED"/>
    <property type="match status" value="1"/>
</dbReference>
<accession>A0A1H6G1A2</accession>
<feature type="coiled-coil region" evidence="2">
    <location>
        <begin position="166"/>
        <end position="193"/>
    </location>
</feature>
<dbReference type="Pfam" id="PF01551">
    <property type="entry name" value="Peptidase_M23"/>
    <property type="match status" value="1"/>
</dbReference>
<evidence type="ECO:0000256" key="1">
    <source>
        <dbReference type="ARBA" id="ARBA00022729"/>
    </source>
</evidence>
<dbReference type="AlphaFoldDB" id="A0A1H6G1A2"/>
<evidence type="ECO:0000259" key="5">
    <source>
        <dbReference type="Pfam" id="PF24568"/>
    </source>
</evidence>
<dbReference type="GO" id="GO:0004222">
    <property type="term" value="F:metalloendopeptidase activity"/>
    <property type="evidence" value="ECO:0007669"/>
    <property type="project" value="TreeGrafter"/>
</dbReference>
<dbReference type="RefSeq" id="WP_093119061.1">
    <property type="nucleotide sequence ID" value="NZ_FNWJ01000003.1"/>
</dbReference>
<proteinExistence type="predicted"/>
<reference evidence="7" key="1">
    <citation type="submission" date="2016-10" db="EMBL/GenBank/DDBJ databases">
        <authorList>
            <person name="Varghese N."/>
            <person name="Submissions S."/>
        </authorList>
    </citation>
    <scope>NUCLEOTIDE SEQUENCE [LARGE SCALE GENOMIC DNA]</scope>
    <source>
        <strain evidence="7">ATCC 35263</strain>
    </source>
</reference>
<feature type="region of interest" description="Disordered" evidence="3">
    <location>
        <begin position="256"/>
        <end position="279"/>
    </location>
</feature>
<feature type="domain" description="M23ase beta-sheet core" evidence="4">
    <location>
        <begin position="303"/>
        <end position="397"/>
    </location>
</feature>
<dbReference type="Gene3D" id="2.70.70.10">
    <property type="entry name" value="Glucose Permease (Domain IIA)"/>
    <property type="match status" value="1"/>
</dbReference>
<dbReference type="Pfam" id="PF24568">
    <property type="entry name" value="CC_PcsB"/>
    <property type="match status" value="1"/>
</dbReference>
<feature type="domain" description="Peptidoglycan hydrolase PcsB coiled-coil" evidence="5">
    <location>
        <begin position="104"/>
        <end position="170"/>
    </location>
</feature>
<dbReference type="CDD" id="cd12797">
    <property type="entry name" value="M23_peptidase"/>
    <property type="match status" value="1"/>
</dbReference>
<dbReference type="Proteomes" id="UP000222056">
    <property type="component" value="Unassembled WGS sequence"/>
</dbReference>
<feature type="compositionally biased region" description="Pro residues" evidence="3">
    <location>
        <begin position="266"/>
        <end position="275"/>
    </location>
</feature>
<sequence>MMRRRFWLPITLGLSAYLVLPLPGLSAPLDERIDRQRAKVERKRQTEGVLTQTIAAQNEKIRGLQGEVRGLQRRQQRLQATLDEKRTELLDVRDRLERARRRLAELREELAVAEDALAARLVEAYKTDEPDVLTVVLNADGFGDLLERVEFLDRISDQDQRIVGRVRTAKARAQRQAEQLLTLERRAEDAAQTILARRNEIAAVRKRVVRRRTNLQEARDRRQATLARVRSSRRRAQEDLRALEAEQARVEAALRRAAQERTSASPPVPGNPPAAPIRRGSGRLIWPINGPLTSPFGPRWGRQHAGIDISAPEDTPIRAADSGRVVIAGWMGGYGNYTCIQHTGSLSTCYAHQSRLGTSQGASVRQGQVMGYVGNTGNSFGAHLHFEVRVNGSPVDPFGYL</sequence>
<evidence type="ECO:0000259" key="4">
    <source>
        <dbReference type="Pfam" id="PF01551"/>
    </source>
</evidence>
<evidence type="ECO:0000313" key="7">
    <source>
        <dbReference type="Proteomes" id="UP000222056"/>
    </source>
</evidence>